<dbReference type="CDD" id="cd01650">
    <property type="entry name" value="RT_nLTR_like"/>
    <property type="match status" value="1"/>
</dbReference>
<dbReference type="PANTHER" id="PTHR31635">
    <property type="entry name" value="REVERSE TRANSCRIPTASE DOMAIN-CONTAINING PROTEIN-RELATED"/>
    <property type="match status" value="1"/>
</dbReference>
<proteinExistence type="predicted"/>
<dbReference type="Gene3D" id="3.60.10.10">
    <property type="entry name" value="Endonuclease/exonuclease/phosphatase"/>
    <property type="match status" value="1"/>
</dbReference>
<reference evidence="3" key="1">
    <citation type="journal article" date="2022" name="Front. Genet.">
        <title>Chromosome-Scale Assembly of the Dendrobium nobile Genome Provides Insights Into the Molecular Mechanism of the Biosynthesis of the Medicinal Active Ingredient of Dendrobium.</title>
        <authorList>
            <person name="Xu Q."/>
            <person name="Niu S.-C."/>
            <person name="Li K.-L."/>
            <person name="Zheng P.-J."/>
            <person name="Zhang X.-J."/>
            <person name="Jia Y."/>
            <person name="Liu Y."/>
            <person name="Niu Y.-X."/>
            <person name="Yu L.-H."/>
            <person name="Chen D.-F."/>
            <person name="Zhang G.-Q."/>
        </authorList>
    </citation>
    <scope>NUCLEOTIDE SEQUENCE</scope>
    <source>
        <tissue evidence="3">Leaf</tissue>
    </source>
</reference>
<dbReference type="Pfam" id="PF00078">
    <property type="entry name" value="RVT_1"/>
    <property type="match status" value="1"/>
</dbReference>
<dbReference type="PANTHER" id="PTHR31635:SF196">
    <property type="entry name" value="REVERSE TRANSCRIPTASE DOMAIN-CONTAINING PROTEIN-RELATED"/>
    <property type="match status" value="1"/>
</dbReference>
<dbReference type="SUPFAM" id="SSF56672">
    <property type="entry name" value="DNA/RNA polymerases"/>
    <property type="match status" value="1"/>
</dbReference>
<protein>
    <recommendedName>
        <fullName evidence="2">Reverse transcriptase domain-containing protein</fullName>
    </recommendedName>
</protein>
<dbReference type="GO" id="GO:0003676">
    <property type="term" value="F:nucleic acid binding"/>
    <property type="evidence" value="ECO:0007669"/>
    <property type="project" value="InterPro"/>
</dbReference>
<dbReference type="SMR" id="A0A8T3AIR8"/>
<dbReference type="OrthoDB" id="8050953at2759"/>
<dbReference type="SUPFAM" id="SSF53098">
    <property type="entry name" value="Ribonuclease H-like"/>
    <property type="match status" value="1"/>
</dbReference>
<dbReference type="Gene3D" id="3.30.420.10">
    <property type="entry name" value="Ribonuclease H-like superfamily/Ribonuclease H"/>
    <property type="match status" value="1"/>
</dbReference>
<dbReference type="InterPro" id="IPR012337">
    <property type="entry name" value="RNaseH-like_sf"/>
</dbReference>
<dbReference type="InterPro" id="IPR044730">
    <property type="entry name" value="RNase_H-like_dom_plant"/>
</dbReference>
<keyword evidence="4" id="KW-1185">Reference proteome</keyword>
<feature type="region of interest" description="Disordered" evidence="1">
    <location>
        <begin position="1069"/>
        <end position="1090"/>
    </location>
</feature>
<accession>A0A8T3AIR8</accession>
<dbReference type="CDD" id="cd06222">
    <property type="entry name" value="RNase_H_like"/>
    <property type="match status" value="1"/>
</dbReference>
<dbReference type="Proteomes" id="UP000829196">
    <property type="component" value="Unassembled WGS sequence"/>
</dbReference>
<dbReference type="EMBL" id="JAGYWB010000016">
    <property type="protein sequence ID" value="KAI0496466.1"/>
    <property type="molecule type" value="Genomic_DNA"/>
</dbReference>
<comment type="caution">
    <text evidence="3">The sequence shown here is derived from an EMBL/GenBank/DDBJ whole genome shotgun (WGS) entry which is preliminary data.</text>
</comment>
<dbReference type="SUPFAM" id="SSF56219">
    <property type="entry name" value="DNase I-like"/>
    <property type="match status" value="1"/>
</dbReference>
<dbReference type="PROSITE" id="PS50878">
    <property type="entry name" value="RT_POL"/>
    <property type="match status" value="1"/>
</dbReference>
<gene>
    <name evidence="3" type="ORF">KFK09_022783</name>
</gene>
<feature type="domain" description="Reverse transcriptase" evidence="2">
    <location>
        <begin position="485"/>
        <end position="762"/>
    </location>
</feature>
<dbReference type="InterPro" id="IPR000477">
    <property type="entry name" value="RT_dom"/>
</dbReference>
<evidence type="ECO:0000313" key="4">
    <source>
        <dbReference type="Proteomes" id="UP000829196"/>
    </source>
</evidence>
<dbReference type="AlphaFoldDB" id="A0A8T3AIR8"/>
<dbReference type="InterPro" id="IPR036691">
    <property type="entry name" value="Endo/exonu/phosph_ase_sf"/>
</dbReference>
<evidence type="ECO:0000313" key="3">
    <source>
        <dbReference type="EMBL" id="KAI0496466.1"/>
    </source>
</evidence>
<sequence length="1163" mass="132734">MKIADVNNLNKDNVEIVNVFAIPVTAVHSVVIEDKQIEKDQNVTEVEQKEKAGVNSELEVLNRFKNTEKVLSFPEAKKGNHSVDKKVKLVKELKSLGSGNILPHNRKLEGGAKKVEAALYLKEIIKDNEVLFVGLLEMKISSMENNQLLKLLGINWDIFQVRAVGLSGGLMVLCRKDLASFTIIESSSQMILGLLNVTGRGSWKIASVYGSTSRLEIRKLWIDLEKHCTGNPPMVVGGDFNCVMSQAKKRGGKRFILSQGSKDFNNFMIQNDLHEVKAMGPKLTWCNNKTGNARILEKLDRCLINSCALDIIHVAVVKYLSWVASDHCPILLEIFKPLEFNRVIRLNTWWRQRAKAKWMDEGDCNSSFFHAFANARRCSNWISHIKAIDGTISEEEEVIQKMFSDFFRLKWQHRSYSLEGWPTPVNTIGMMDQKMLDAKFSRKELQVVVNDSKRNVSLGNDGISFAFIKDFWHIIKDDVWLAISQFLLSGVMDQTWKETLIVLIPKTKCPQEPINYRPISLCMTVYKLIAKMLLNRLERVIQKIISVDQAAFIKGHSLSDHVLLAHEVFNKFRWSKARSGMFPIKLDMEQAYDSMGWQTLRQVLIQFNFPTRFMELILQCVLNPKFCILINGKKTDWIDGKCGFRQGCPLSPFLFIPCSQILSNALVYRRYGLGISISSLAPRVSHLLFAYDFLIFSEAKMEDVKELKSIISNYCNWTGQRVNTLKSMIIFGKHTKRNIQKKITKKLNFKVVKEMGYLGVKLALRRLVASDFQNLLEVASNRLNTWGKKFISLEGKLVLLSFFISNGTWNLDRLEDCFGEQLMEIISNILINISRNSDQLELNCKFSGKSVTALAFEATLDHGNCLDFLQRVKGMNFLGANLFCTTVYLVWKSRCKLIHGDREDSDNSIAVNAISFDVSSNFLYIQPGFWDANQLGLLSTWHPLPPGWIKINVDAALKRNNMAGIGGVARDDQGRFLVAFGENCWHWDISQLELLAVVYLKKVVKDWMFKAQGVIIEGDNLNIIKMLQSAVKSWKVSRNGNKLADICANLALDSSFLWENIQDVSIPSSLGDDFEREERAPEPTPAREPNFQDLVHRFDHLETHFYHHFDQIENHLQQQDVQHQQDMGWMRGQLDAVSSNMAMMSSFFNFFNQPPPPDQSPSE</sequence>
<name>A0A8T3AIR8_DENNO</name>
<evidence type="ECO:0000259" key="2">
    <source>
        <dbReference type="PROSITE" id="PS50878"/>
    </source>
</evidence>
<evidence type="ECO:0000256" key="1">
    <source>
        <dbReference type="SAM" id="MobiDB-lite"/>
    </source>
</evidence>
<dbReference type="InterPro" id="IPR043502">
    <property type="entry name" value="DNA/RNA_pol_sf"/>
</dbReference>
<dbReference type="InterPro" id="IPR036397">
    <property type="entry name" value="RNaseH_sf"/>
</dbReference>
<organism evidence="3 4">
    <name type="scientific">Dendrobium nobile</name>
    <name type="common">Orchid</name>
    <dbReference type="NCBI Taxonomy" id="94219"/>
    <lineage>
        <taxon>Eukaryota</taxon>
        <taxon>Viridiplantae</taxon>
        <taxon>Streptophyta</taxon>
        <taxon>Embryophyta</taxon>
        <taxon>Tracheophyta</taxon>
        <taxon>Spermatophyta</taxon>
        <taxon>Magnoliopsida</taxon>
        <taxon>Liliopsida</taxon>
        <taxon>Asparagales</taxon>
        <taxon>Orchidaceae</taxon>
        <taxon>Epidendroideae</taxon>
        <taxon>Malaxideae</taxon>
        <taxon>Dendrobiinae</taxon>
        <taxon>Dendrobium</taxon>
    </lineage>
</organism>